<sequence length="100" mass="11536">MSRHLPSTYVAVPGERKITDYMSSSHYALDPRILILSEDMTEDGFQMITFEKSKLTYSVCIMMWSIENSVQYHMLSFSKPSAYQSSAENIEDEDDEYCIA</sequence>
<evidence type="ECO:0000313" key="2">
    <source>
        <dbReference type="Proteomes" id="UP001469553"/>
    </source>
</evidence>
<accession>A0ABV0YPM6</accession>
<reference evidence="1 2" key="1">
    <citation type="submission" date="2021-06" db="EMBL/GenBank/DDBJ databases">
        <authorList>
            <person name="Palmer J.M."/>
        </authorList>
    </citation>
    <scope>NUCLEOTIDE SEQUENCE [LARGE SCALE GENOMIC DNA]</scope>
    <source>
        <strain evidence="1 2">AS_MEX2019</strain>
        <tissue evidence="1">Muscle</tissue>
    </source>
</reference>
<dbReference type="EMBL" id="JAHRIP010038425">
    <property type="protein sequence ID" value="MEQ2295308.1"/>
    <property type="molecule type" value="Genomic_DNA"/>
</dbReference>
<evidence type="ECO:0000313" key="1">
    <source>
        <dbReference type="EMBL" id="MEQ2295308.1"/>
    </source>
</evidence>
<keyword evidence="2" id="KW-1185">Reference proteome</keyword>
<gene>
    <name evidence="1" type="ORF">AMECASPLE_012687</name>
</gene>
<comment type="caution">
    <text evidence="1">The sequence shown here is derived from an EMBL/GenBank/DDBJ whole genome shotgun (WGS) entry which is preliminary data.</text>
</comment>
<organism evidence="1 2">
    <name type="scientific">Ameca splendens</name>
    <dbReference type="NCBI Taxonomy" id="208324"/>
    <lineage>
        <taxon>Eukaryota</taxon>
        <taxon>Metazoa</taxon>
        <taxon>Chordata</taxon>
        <taxon>Craniata</taxon>
        <taxon>Vertebrata</taxon>
        <taxon>Euteleostomi</taxon>
        <taxon>Actinopterygii</taxon>
        <taxon>Neopterygii</taxon>
        <taxon>Teleostei</taxon>
        <taxon>Neoteleostei</taxon>
        <taxon>Acanthomorphata</taxon>
        <taxon>Ovalentaria</taxon>
        <taxon>Atherinomorphae</taxon>
        <taxon>Cyprinodontiformes</taxon>
        <taxon>Goodeidae</taxon>
        <taxon>Ameca</taxon>
    </lineage>
</organism>
<proteinExistence type="predicted"/>
<name>A0ABV0YPM6_9TELE</name>
<dbReference type="Proteomes" id="UP001469553">
    <property type="component" value="Unassembled WGS sequence"/>
</dbReference>
<protein>
    <submittedName>
        <fullName evidence="1">Uncharacterized protein</fullName>
    </submittedName>
</protein>